<proteinExistence type="predicted"/>
<keyword evidence="2" id="KW-1185">Reference proteome</keyword>
<evidence type="ECO:0000313" key="1">
    <source>
        <dbReference type="EMBL" id="OQD79910.1"/>
    </source>
</evidence>
<sequence>MGHNPHKRKLRDALERIWNTVKARYRENPDMSGEELYSISCEIAKQEGWDFGADIAGHLVGSFPHERIPRDRTSLYITKGNNESMGLSGRDGSKRHWIFHLHDKERGFGGFFEQLLTVD</sequence>
<name>A0A1V6PSA6_9EURO</name>
<organism evidence="1 2">
    <name type="scientific">Penicillium antarcticum</name>
    <dbReference type="NCBI Taxonomy" id="416450"/>
    <lineage>
        <taxon>Eukaryota</taxon>
        <taxon>Fungi</taxon>
        <taxon>Dikarya</taxon>
        <taxon>Ascomycota</taxon>
        <taxon>Pezizomycotina</taxon>
        <taxon>Eurotiomycetes</taxon>
        <taxon>Eurotiomycetidae</taxon>
        <taxon>Eurotiales</taxon>
        <taxon>Aspergillaceae</taxon>
        <taxon>Penicillium</taxon>
    </lineage>
</organism>
<evidence type="ECO:0000313" key="2">
    <source>
        <dbReference type="Proteomes" id="UP000191672"/>
    </source>
</evidence>
<dbReference type="Proteomes" id="UP000191672">
    <property type="component" value="Unassembled WGS sequence"/>
</dbReference>
<protein>
    <recommendedName>
        <fullName evidence="3">Peptidase M24 domain-containing protein</fullName>
    </recommendedName>
</protein>
<reference evidence="2" key="1">
    <citation type="journal article" date="2017" name="Nat. Microbiol.">
        <title>Global analysis of biosynthetic gene clusters reveals vast potential of secondary metabolite production in Penicillium species.</title>
        <authorList>
            <person name="Nielsen J.C."/>
            <person name="Grijseels S."/>
            <person name="Prigent S."/>
            <person name="Ji B."/>
            <person name="Dainat J."/>
            <person name="Nielsen K.F."/>
            <person name="Frisvad J.C."/>
            <person name="Workman M."/>
            <person name="Nielsen J."/>
        </authorList>
    </citation>
    <scope>NUCLEOTIDE SEQUENCE [LARGE SCALE GENOMIC DNA]</scope>
    <source>
        <strain evidence="2">IBT 31811</strain>
    </source>
</reference>
<comment type="caution">
    <text evidence="1">The sequence shown here is derived from an EMBL/GenBank/DDBJ whole genome shotgun (WGS) entry which is preliminary data.</text>
</comment>
<dbReference type="AlphaFoldDB" id="A0A1V6PSA6"/>
<dbReference type="EMBL" id="MDYN01000042">
    <property type="protein sequence ID" value="OQD79910.1"/>
    <property type="molecule type" value="Genomic_DNA"/>
</dbReference>
<accession>A0A1V6PSA6</accession>
<gene>
    <name evidence="1" type="ORF">PENANT_c042G02814</name>
</gene>
<evidence type="ECO:0008006" key="3">
    <source>
        <dbReference type="Google" id="ProtNLM"/>
    </source>
</evidence>